<dbReference type="EC" id="2.7.7.7" evidence="5"/>
<keyword evidence="5 7" id="KW-0808">Transferase</keyword>
<evidence type="ECO:0000256" key="1">
    <source>
        <dbReference type="ARBA" id="ARBA00010945"/>
    </source>
</evidence>
<dbReference type="PANTHER" id="PTHR11076:SF33">
    <property type="entry name" value="DNA POLYMERASE KAPPA"/>
    <property type="match status" value="1"/>
</dbReference>
<feature type="binding site" evidence="5">
    <location>
        <position position="20"/>
    </location>
    <ligand>
        <name>Mg(2+)</name>
        <dbReference type="ChEBI" id="CHEBI:18420"/>
    </ligand>
</feature>
<evidence type="ECO:0000256" key="2">
    <source>
        <dbReference type="ARBA" id="ARBA00022457"/>
    </source>
</evidence>
<feature type="binding site" evidence="5">
    <location>
        <position position="117"/>
    </location>
    <ligand>
        <name>Mg(2+)</name>
        <dbReference type="ChEBI" id="CHEBI:18420"/>
    </ligand>
</feature>
<comment type="subcellular location">
    <subcellularLocation>
        <location evidence="5">Cytoplasm</location>
    </subcellularLocation>
</comment>
<dbReference type="NCBIfam" id="NF002492">
    <property type="entry name" value="PRK01810.1"/>
    <property type="match status" value="1"/>
</dbReference>
<dbReference type="NCBIfam" id="NF002848">
    <property type="entry name" value="PRK03103.1"/>
    <property type="match status" value="1"/>
</dbReference>
<keyword evidence="2 5" id="KW-0515">Mutator protein</keyword>
<dbReference type="GO" id="GO:0003887">
    <property type="term" value="F:DNA-directed DNA polymerase activity"/>
    <property type="evidence" value="ECO:0007669"/>
    <property type="project" value="UniProtKB-UniRule"/>
</dbReference>
<evidence type="ECO:0000259" key="6">
    <source>
        <dbReference type="PROSITE" id="PS50173"/>
    </source>
</evidence>
<dbReference type="InterPro" id="IPR022880">
    <property type="entry name" value="DNApol_IV"/>
</dbReference>
<dbReference type="Gene3D" id="3.30.70.270">
    <property type="match status" value="1"/>
</dbReference>
<dbReference type="PANTHER" id="PTHR11076">
    <property type="entry name" value="DNA REPAIR POLYMERASE UMUC / TRANSFERASE FAMILY MEMBER"/>
    <property type="match status" value="1"/>
</dbReference>
<feature type="site" description="Substrate discrimination" evidence="5">
    <location>
        <position position="25"/>
    </location>
</feature>
<keyword evidence="5" id="KW-0235">DNA replication</keyword>
<dbReference type="Gene3D" id="3.30.1490.100">
    <property type="entry name" value="DNA polymerase, Y-family, little finger domain"/>
    <property type="match status" value="1"/>
</dbReference>
<dbReference type="GO" id="GO:0000287">
    <property type="term" value="F:magnesium ion binding"/>
    <property type="evidence" value="ECO:0007669"/>
    <property type="project" value="UniProtKB-UniRule"/>
</dbReference>
<dbReference type="Pfam" id="PF11798">
    <property type="entry name" value="IMS_HHH"/>
    <property type="match status" value="1"/>
</dbReference>
<comment type="catalytic activity">
    <reaction evidence="5">
        <text>DNA(n) + a 2'-deoxyribonucleoside 5'-triphosphate = DNA(n+1) + diphosphate</text>
        <dbReference type="Rhea" id="RHEA:22508"/>
        <dbReference type="Rhea" id="RHEA-COMP:17339"/>
        <dbReference type="Rhea" id="RHEA-COMP:17340"/>
        <dbReference type="ChEBI" id="CHEBI:33019"/>
        <dbReference type="ChEBI" id="CHEBI:61560"/>
        <dbReference type="ChEBI" id="CHEBI:173112"/>
        <dbReference type="EC" id="2.7.7.7"/>
    </reaction>
</comment>
<keyword evidence="5" id="KW-0238">DNA-binding</keyword>
<organism evidence="7 8">
    <name type="scientific">Paenibacillus piri</name>
    <dbReference type="NCBI Taxonomy" id="2547395"/>
    <lineage>
        <taxon>Bacteria</taxon>
        <taxon>Bacillati</taxon>
        <taxon>Bacillota</taxon>
        <taxon>Bacilli</taxon>
        <taxon>Bacillales</taxon>
        <taxon>Paenibacillaceae</taxon>
        <taxon>Paenibacillus</taxon>
    </lineage>
</organism>
<dbReference type="HAMAP" id="MF_01113">
    <property type="entry name" value="DNApol_IV"/>
    <property type="match status" value="1"/>
</dbReference>
<dbReference type="SUPFAM" id="SSF100879">
    <property type="entry name" value="Lesion bypass DNA polymerase (Y-family), little finger domain"/>
    <property type="match status" value="1"/>
</dbReference>
<protein>
    <recommendedName>
        <fullName evidence="5">DNA polymerase IV</fullName>
        <shortName evidence="5">Pol IV</shortName>
        <ecNumber evidence="5">2.7.7.7</ecNumber>
    </recommendedName>
</protein>
<dbReference type="EMBL" id="SMRT01000009">
    <property type="protein sequence ID" value="TDF95869.1"/>
    <property type="molecule type" value="Genomic_DNA"/>
</dbReference>
<evidence type="ECO:0000256" key="3">
    <source>
        <dbReference type="ARBA" id="ARBA00022695"/>
    </source>
</evidence>
<comment type="caution">
    <text evidence="7">The sequence shown here is derived from an EMBL/GenBank/DDBJ whole genome shotgun (WGS) entry which is preliminary data.</text>
</comment>
<dbReference type="GO" id="GO:0006281">
    <property type="term" value="P:DNA repair"/>
    <property type="evidence" value="ECO:0007669"/>
    <property type="project" value="UniProtKB-UniRule"/>
</dbReference>
<keyword evidence="5" id="KW-0963">Cytoplasm</keyword>
<dbReference type="Proteomes" id="UP000295636">
    <property type="component" value="Unassembled WGS sequence"/>
</dbReference>
<dbReference type="OrthoDB" id="9808813at2"/>
<dbReference type="GO" id="GO:0006261">
    <property type="term" value="P:DNA-templated DNA replication"/>
    <property type="evidence" value="ECO:0007669"/>
    <property type="project" value="UniProtKB-UniRule"/>
</dbReference>
<comment type="subunit">
    <text evidence="5">Monomer.</text>
</comment>
<sequence length="436" mass="49086">MSSDRQHAYPVNGRVILHIDMNAFYCSVHEAESPEQYKGKATAVAGSVELRKGIIVTCSYAARAKGIRTGMLVGQALKKCPELVLIRPNFHLYRQYSRAFMNIVYNYSPLVEAMSIDECYVDITGSKQFGTPLEIAGLIQRRIREELQLPCSVGIAPNKLLAKMASDMKKPNGLTVLRKRDVPRLLWNRPCAELYGIGGKTAEKLKRFNIHTLGQLAHADEKLLREQFGIMGIVLKHSANGVDDSPVQPERGQSKSIGHTTTLPVNFTELSDMRRVMLNIADQVGRRLRKQKLLAQTVQITIRDPDMKTITRAVKLSSPTEDREDIYRVSCKLLEEHWPAGKPVRLLGITLQNLINKEEAAIQLDLFDYEKQPVREKLNRTLDALRDKFGENAILTAGMLGDDPSALIRDHKARGTSLQMDHLKLQRLGDEEEPNE</sequence>
<dbReference type="Gene3D" id="3.40.1170.60">
    <property type="match status" value="1"/>
</dbReference>
<dbReference type="InterPro" id="IPR017961">
    <property type="entry name" value="DNA_pol_Y-fam_little_finger"/>
</dbReference>
<dbReference type="InterPro" id="IPR001126">
    <property type="entry name" value="UmuC"/>
</dbReference>
<evidence type="ECO:0000256" key="5">
    <source>
        <dbReference type="HAMAP-Rule" id="MF_01113"/>
    </source>
</evidence>
<proteinExistence type="inferred from homology"/>
<keyword evidence="5" id="KW-0479">Metal-binding</keyword>
<feature type="domain" description="UmuC" evidence="6">
    <location>
        <begin position="16"/>
        <end position="198"/>
    </location>
</feature>
<comment type="cofactor">
    <cofactor evidence="5">
        <name>Mg(2+)</name>
        <dbReference type="ChEBI" id="CHEBI:18420"/>
    </cofactor>
    <text evidence="5">Binds 2 magnesium ions per subunit.</text>
</comment>
<dbReference type="InterPro" id="IPR043128">
    <property type="entry name" value="Rev_trsase/Diguanyl_cyclase"/>
</dbReference>
<dbReference type="InterPro" id="IPR043502">
    <property type="entry name" value="DNA/RNA_pol_sf"/>
</dbReference>
<evidence type="ECO:0000256" key="4">
    <source>
        <dbReference type="ARBA" id="ARBA00022932"/>
    </source>
</evidence>
<dbReference type="GO" id="GO:0009432">
    <property type="term" value="P:SOS response"/>
    <property type="evidence" value="ECO:0007669"/>
    <property type="project" value="TreeGrafter"/>
</dbReference>
<dbReference type="PROSITE" id="PS50173">
    <property type="entry name" value="UMUC"/>
    <property type="match status" value="1"/>
</dbReference>
<keyword evidence="3 5" id="KW-0548">Nucleotidyltransferase</keyword>
<keyword evidence="5" id="KW-0234">DNA repair</keyword>
<comment type="similarity">
    <text evidence="1 5">Belongs to the DNA polymerase type-Y family.</text>
</comment>
<gene>
    <name evidence="5" type="primary">dinB</name>
    <name evidence="7" type="ORF">E1757_19280</name>
</gene>
<dbReference type="InterPro" id="IPR036775">
    <property type="entry name" value="DNA_pol_Y-fam_lit_finger_sf"/>
</dbReference>
<dbReference type="InterPro" id="IPR024728">
    <property type="entry name" value="PolY_HhH_motif"/>
</dbReference>
<dbReference type="Pfam" id="PF00817">
    <property type="entry name" value="IMS"/>
    <property type="match status" value="1"/>
</dbReference>
<dbReference type="GO" id="GO:0005829">
    <property type="term" value="C:cytosol"/>
    <property type="evidence" value="ECO:0007669"/>
    <property type="project" value="TreeGrafter"/>
</dbReference>
<dbReference type="AlphaFoldDB" id="A0A4R5KJY7"/>
<evidence type="ECO:0000313" key="8">
    <source>
        <dbReference type="Proteomes" id="UP000295636"/>
    </source>
</evidence>
<dbReference type="Pfam" id="PF11799">
    <property type="entry name" value="IMS_C"/>
    <property type="match status" value="1"/>
</dbReference>
<name>A0A4R5KJY7_9BACL</name>
<dbReference type="GO" id="GO:0042276">
    <property type="term" value="P:error-prone translesion synthesis"/>
    <property type="evidence" value="ECO:0007669"/>
    <property type="project" value="TreeGrafter"/>
</dbReference>
<dbReference type="CDD" id="cd03586">
    <property type="entry name" value="PolY_Pol_IV_kappa"/>
    <property type="match status" value="1"/>
</dbReference>
<keyword evidence="8" id="KW-1185">Reference proteome</keyword>
<dbReference type="NCBIfam" id="NF002677">
    <property type="entry name" value="PRK02406.1"/>
    <property type="match status" value="1"/>
</dbReference>
<dbReference type="SUPFAM" id="SSF56672">
    <property type="entry name" value="DNA/RNA polymerases"/>
    <property type="match status" value="1"/>
</dbReference>
<dbReference type="RefSeq" id="WP_133231069.1">
    <property type="nucleotide sequence ID" value="NZ_SMRT01000009.1"/>
</dbReference>
<dbReference type="Gene3D" id="1.10.150.20">
    <property type="entry name" value="5' to 3' exonuclease, C-terminal subdomain"/>
    <property type="match status" value="1"/>
</dbReference>
<keyword evidence="4 5" id="KW-0239">DNA-directed DNA polymerase</keyword>
<keyword evidence="5" id="KW-0227">DNA damage</keyword>
<dbReference type="InterPro" id="IPR050116">
    <property type="entry name" value="DNA_polymerase-Y"/>
</dbReference>
<comment type="function">
    <text evidence="5">Poorly processive, error-prone DNA polymerase involved in untargeted mutagenesis. Copies undamaged DNA at stalled replication forks, which arise in vivo from mismatched or misaligned primer ends. These misaligned primers can be extended by PolIV. Exhibits no 3'-5' exonuclease (proofreading) activity. May be involved in translesional synthesis, in conjunction with the beta clamp from PolIII.</text>
</comment>
<feature type="active site" evidence="5">
    <location>
        <position position="118"/>
    </location>
</feature>
<reference evidence="7 8" key="1">
    <citation type="submission" date="2019-03" db="EMBL/GenBank/DDBJ databases">
        <title>This is whole genome sequence of Paenibacillus sp MS74 strain.</title>
        <authorList>
            <person name="Trinh H.N."/>
        </authorList>
    </citation>
    <scope>NUCLEOTIDE SEQUENCE [LARGE SCALE GENOMIC DNA]</scope>
    <source>
        <strain evidence="7 8">MS74</strain>
    </source>
</reference>
<accession>A0A4R5KJY7</accession>
<evidence type="ECO:0000313" key="7">
    <source>
        <dbReference type="EMBL" id="TDF95869.1"/>
    </source>
</evidence>
<keyword evidence="5" id="KW-0460">Magnesium</keyword>
<dbReference type="GO" id="GO:0003684">
    <property type="term" value="F:damaged DNA binding"/>
    <property type="evidence" value="ECO:0007669"/>
    <property type="project" value="InterPro"/>
</dbReference>